<dbReference type="PANTHER" id="PTHR42703">
    <property type="entry name" value="NADH DEHYDROGENASE"/>
    <property type="match status" value="1"/>
</dbReference>
<evidence type="ECO:0000256" key="5">
    <source>
        <dbReference type="ARBA" id="ARBA00022989"/>
    </source>
</evidence>
<feature type="transmembrane region" description="Helical" evidence="8">
    <location>
        <begin position="343"/>
        <end position="364"/>
    </location>
</feature>
<dbReference type="AlphaFoldDB" id="A0A1I1EGY6"/>
<feature type="transmembrane region" description="Helical" evidence="8">
    <location>
        <begin position="168"/>
        <end position="189"/>
    </location>
</feature>
<evidence type="ECO:0000256" key="3">
    <source>
        <dbReference type="ARBA" id="ARBA00022475"/>
    </source>
</evidence>
<protein>
    <submittedName>
        <fullName evidence="10">Formate hydrogenlyase subunit 3/Multisubunit Na+/H+ antiporter, MnhD subunit</fullName>
    </submittedName>
</protein>
<evidence type="ECO:0000256" key="6">
    <source>
        <dbReference type="ARBA" id="ARBA00023136"/>
    </source>
</evidence>
<feature type="transmembrane region" description="Helical" evidence="8">
    <location>
        <begin position="115"/>
        <end position="132"/>
    </location>
</feature>
<feature type="domain" description="NADH:quinone oxidoreductase/Mrp antiporter transmembrane" evidence="9">
    <location>
        <begin position="542"/>
        <end position="776"/>
    </location>
</feature>
<feature type="transmembrane region" description="Helical" evidence="8">
    <location>
        <begin position="501"/>
        <end position="518"/>
    </location>
</feature>
<feature type="transmembrane region" description="Helical" evidence="8">
    <location>
        <begin position="803"/>
        <end position="827"/>
    </location>
</feature>
<feature type="transmembrane region" description="Helical" evidence="8">
    <location>
        <begin position="611"/>
        <end position="636"/>
    </location>
</feature>
<keyword evidence="5 8" id="KW-1133">Transmembrane helix</keyword>
<feature type="transmembrane region" description="Helical" evidence="8">
    <location>
        <begin position="848"/>
        <end position="875"/>
    </location>
</feature>
<keyword evidence="6 8" id="KW-0472">Membrane</keyword>
<organism evidence="10 11">
    <name type="scientific">Marinospirillum celere</name>
    <dbReference type="NCBI Taxonomy" id="1122252"/>
    <lineage>
        <taxon>Bacteria</taxon>
        <taxon>Pseudomonadati</taxon>
        <taxon>Pseudomonadota</taxon>
        <taxon>Gammaproteobacteria</taxon>
        <taxon>Oceanospirillales</taxon>
        <taxon>Oceanospirillaceae</taxon>
        <taxon>Marinospirillum</taxon>
    </lineage>
</organism>
<feature type="transmembrane region" description="Helical" evidence="8">
    <location>
        <begin position="673"/>
        <end position="692"/>
    </location>
</feature>
<dbReference type="GO" id="GO:0016829">
    <property type="term" value="F:lyase activity"/>
    <property type="evidence" value="ECO:0007669"/>
    <property type="project" value="UniProtKB-KW"/>
</dbReference>
<comment type="similarity">
    <text evidence="2">Belongs to the CPA3 antiporters (TC 2.A.63) subunit D family.</text>
</comment>
<feature type="domain" description="NADH:quinone oxidoreductase/Mrp antiporter transmembrane" evidence="9">
    <location>
        <begin position="134"/>
        <end position="431"/>
    </location>
</feature>
<evidence type="ECO:0000256" key="8">
    <source>
        <dbReference type="SAM" id="Phobius"/>
    </source>
</evidence>
<keyword evidence="11" id="KW-1185">Reference proteome</keyword>
<feature type="transmembrane region" description="Helical" evidence="8">
    <location>
        <begin position="376"/>
        <end position="396"/>
    </location>
</feature>
<evidence type="ECO:0000256" key="1">
    <source>
        <dbReference type="ARBA" id="ARBA00004651"/>
    </source>
</evidence>
<dbReference type="PRINTS" id="PR01437">
    <property type="entry name" value="NUOXDRDTASE4"/>
</dbReference>
<feature type="transmembrane region" description="Helical" evidence="8">
    <location>
        <begin position="277"/>
        <end position="297"/>
    </location>
</feature>
<name>A0A1I1EGY6_9GAMM</name>
<feature type="transmembrane region" description="Helical" evidence="8">
    <location>
        <begin position="138"/>
        <end position="156"/>
    </location>
</feature>
<dbReference type="STRING" id="1122252.SAMN05660443_0601"/>
<evidence type="ECO:0000256" key="2">
    <source>
        <dbReference type="ARBA" id="ARBA00005346"/>
    </source>
</evidence>
<comment type="subcellular location">
    <subcellularLocation>
        <location evidence="1">Cell membrane</location>
        <topology evidence="1">Multi-pass membrane protein</topology>
    </subcellularLocation>
    <subcellularLocation>
        <location evidence="7">Membrane</location>
        <topology evidence="7">Multi-pass membrane protein</topology>
    </subcellularLocation>
</comment>
<dbReference type="InterPro" id="IPR001750">
    <property type="entry name" value="ND/Mrp_TM"/>
</dbReference>
<evidence type="ECO:0000256" key="4">
    <source>
        <dbReference type="ARBA" id="ARBA00022692"/>
    </source>
</evidence>
<feature type="transmembrane region" description="Helical" evidence="8">
    <location>
        <begin position="37"/>
        <end position="58"/>
    </location>
</feature>
<feature type="transmembrane region" description="Helical" evidence="8">
    <location>
        <begin position="209"/>
        <end position="233"/>
    </location>
</feature>
<proteinExistence type="inferred from homology"/>
<feature type="transmembrane region" description="Helical" evidence="8">
    <location>
        <begin position="304"/>
        <end position="323"/>
    </location>
</feature>
<feature type="transmembrane region" description="Helical" evidence="8">
    <location>
        <begin position="86"/>
        <end position="108"/>
    </location>
</feature>
<dbReference type="PANTHER" id="PTHR42703:SF1">
    <property type="entry name" value="NA(+)_H(+) ANTIPORTER SUBUNIT D1"/>
    <property type="match status" value="1"/>
</dbReference>
<sequence length="958" mass="103097">MSELPLAAHWPLALALLVSWPLILAILAFIRLLRPGMLLLLGLPVMLLACYVTVAGSAQAVDLPLTLAVGGWATPLGIQWLVDEPAAWMLVTLNSISALASLAALLMGRSLGGSNYYWPLWWLLWGGMNALVISADLFNLYVTLELVTLTAVGLVAQSRNDPEGKAAMDYLLASLLASLFYLLGVALIYGQTGTLDLLLLQGLLEADGLTSLAALLMTLGLLLKAAVVPLHFWLPNAHSRAQAPVSVVLSSVVVAVAVYLLWRLWLGPFLLLLDRVTWAFSLLTALALVWGGVLAFLQPKLKLVLAYSTLSQLGFALMLLVLVPETTQAVWTSLQGQGALVFLLAHGLAKAALFMAAGALILVYGSDSLKRLEGSAGVLPVAWIGFALASISLLGAPPTAGFVGKWQLLQAALQVADYWTAFLLLLGTLLTAIYLFRVMQFAWKKTPKGLPLPRPDWRAQSLAWLTLFTALCSWLLGSLMLGWQPFQVFAALHLDAVGQKLFWPVLLLWPLGLALSIFWQEGRQLQLLLLVGWLLNLLLIFAQDLLTFYIAFALLSFLGWWLVIYSATPQALAAGRLYLGMSLFGELAFFTALGFLAGFDLSIAALAQEDLPSIALVLLAVALAIKAGMLGVHIWLPLAHPVAPAPASALLSGLMIKAGVLGWIRLFPEQSAVVSWSEGLLLLGLIAAFYAVVRGLMQRQEKSLLAWSSISQMGLMTALLGVLLGLDDPQQEAWVLASLLLLVATHAFAKAVLFLGVGLAQRAQVSQQQGVRAGLLLAALTLVGVPLTGGYRVKSSLEISFDLVGVPAGILFASSLATAILLGRLLVLLANQPVDTSKPGLSISEQGVWWLGVLATVGYGWLGSLSLLEISWFSLEGWVKAWLPVLLAGLVLVCWKLWLPATLPSFRLPWRCPQVNWSGWTGRLQRLEDLMQSWAGVGFLLAVVTLLLAGLLAYSLVI</sequence>
<feature type="transmembrane region" description="Helical" evidence="8">
    <location>
        <begin position="416"/>
        <end position="436"/>
    </location>
</feature>
<dbReference type="Proteomes" id="UP000199058">
    <property type="component" value="Unassembled WGS sequence"/>
</dbReference>
<feature type="transmembrane region" description="Helical" evidence="8">
    <location>
        <begin position="548"/>
        <end position="565"/>
    </location>
</feature>
<feature type="transmembrane region" description="Helical" evidence="8">
    <location>
        <begin position="736"/>
        <end position="759"/>
    </location>
</feature>
<dbReference type="GO" id="GO:0005886">
    <property type="term" value="C:plasma membrane"/>
    <property type="evidence" value="ECO:0007669"/>
    <property type="project" value="UniProtKB-SubCell"/>
</dbReference>
<feature type="transmembrane region" description="Helical" evidence="8">
    <location>
        <begin position="462"/>
        <end position="481"/>
    </location>
</feature>
<evidence type="ECO:0000256" key="7">
    <source>
        <dbReference type="RuleBase" id="RU000320"/>
    </source>
</evidence>
<keyword evidence="3" id="KW-1003">Cell membrane</keyword>
<accession>A0A1I1EGY6</accession>
<gene>
    <name evidence="10" type="ORF">SAMN05660443_0601</name>
</gene>
<feature type="transmembrane region" description="Helical" evidence="8">
    <location>
        <begin position="881"/>
        <end position="899"/>
    </location>
</feature>
<reference evidence="10 11" key="1">
    <citation type="submission" date="2016-10" db="EMBL/GenBank/DDBJ databases">
        <authorList>
            <person name="de Groot N.N."/>
        </authorList>
    </citation>
    <scope>NUCLEOTIDE SEQUENCE [LARGE SCALE GENOMIC DNA]</scope>
    <source>
        <strain evidence="10 11">DSM 18438</strain>
    </source>
</reference>
<feature type="transmembrane region" description="Helical" evidence="8">
    <location>
        <begin position="933"/>
        <end position="957"/>
    </location>
</feature>
<dbReference type="GO" id="GO:0008137">
    <property type="term" value="F:NADH dehydrogenase (ubiquinone) activity"/>
    <property type="evidence" value="ECO:0007669"/>
    <property type="project" value="InterPro"/>
</dbReference>
<feature type="transmembrane region" description="Helical" evidence="8">
    <location>
        <begin position="577"/>
        <end position="599"/>
    </location>
</feature>
<dbReference type="InterPro" id="IPR050586">
    <property type="entry name" value="CPA3_Na-H_Antiporter_D"/>
</dbReference>
<dbReference type="Pfam" id="PF00361">
    <property type="entry name" value="Proton_antipo_M"/>
    <property type="match status" value="2"/>
</dbReference>
<feature type="transmembrane region" description="Helical" evidence="8">
    <location>
        <begin position="771"/>
        <end position="791"/>
    </location>
</feature>
<feature type="transmembrane region" description="Helical" evidence="8">
    <location>
        <begin position="704"/>
        <end position="724"/>
    </location>
</feature>
<feature type="transmembrane region" description="Helical" evidence="8">
    <location>
        <begin position="525"/>
        <end position="542"/>
    </location>
</feature>
<dbReference type="InterPro" id="IPR003918">
    <property type="entry name" value="NADH_UbQ_OxRdtase"/>
</dbReference>
<dbReference type="GO" id="GO:0042773">
    <property type="term" value="P:ATP synthesis coupled electron transport"/>
    <property type="evidence" value="ECO:0007669"/>
    <property type="project" value="InterPro"/>
</dbReference>
<keyword evidence="4 7" id="KW-0812">Transmembrane</keyword>
<evidence type="ECO:0000259" key="9">
    <source>
        <dbReference type="Pfam" id="PF00361"/>
    </source>
</evidence>
<keyword evidence="10" id="KW-0456">Lyase</keyword>
<evidence type="ECO:0000313" key="11">
    <source>
        <dbReference type="Proteomes" id="UP000199058"/>
    </source>
</evidence>
<feature type="transmembrane region" description="Helical" evidence="8">
    <location>
        <begin position="245"/>
        <end position="265"/>
    </location>
</feature>
<dbReference type="EMBL" id="FOLH01000001">
    <property type="protein sequence ID" value="SFB86361.1"/>
    <property type="molecule type" value="Genomic_DNA"/>
</dbReference>
<feature type="transmembrane region" description="Helical" evidence="8">
    <location>
        <begin position="12"/>
        <end position="30"/>
    </location>
</feature>
<evidence type="ECO:0000313" key="10">
    <source>
        <dbReference type="EMBL" id="SFB86361.1"/>
    </source>
</evidence>
<dbReference type="RefSeq" id="WP_177203448.1">
    <property type="nucleotide sequence ID" value="NZ_FOLH01000001.1"/>
</dbReference>
<feature type="transmembrane region" description="Helical" evidence="8">
    <location>
        <begin position="648"/>
        <end position="667"/>
    </location>
</feature>